<name>A0ABR1H6E2_9HYPO</name>
<dbReference type="CDD" id="cd12148">
    <property type="entry name" value="fungal_TF_MHR"/>
    <property type="match status" value="1"/>
</dbReference>
<dbReference type="Pfam" id="PF04082">
    <property type="entry name" value="Fungal_trans"/>
    <property type="match status" value="1"/>
</dbReference>
<protein>
    <recommendedName>
        <fullName evidence="3">Xylanolytic transcriptional activator regulatory domain-containing protein</fullName>
    </recommendedName>
</protein>
<keyword evidence="5" id="KW-1185">Reference proteome</keyword>
<proteinExistence type="predicted"/>
<evidence type="ECO:0000313" key="4">
    <source>
        <dbReference type="EMBL" id="KAK7416494.1"/>
    </source>
</evidence>
<dbReference type="PANTHER" id="PTHR46910">
    <property type="entry name" value="TRANSCRIPTION FACTOR PDR1"/>
    <property type="match status" value="1"/>
</dbReference>
<keyword evidence="1" id="KW-0539">Nucleus</keyword>
<dbReference type="SMART" id="SM00906">
    <property type="entry name" value="Fungal_trans"/>
    <property type="match status" value="1"/>
</dbReference>
<evidence type="ECO:0000313" key="5">
    <source>
        <dbReference type="Proteomes" id="UP001498476"/>
    </source>
</evidence>
<dbReference type="InterPro" id="IPR050987">
    <property type="entry name" value="AtrR-like"/>
</dbReference>
<accession>A0ABR1H6E2</accession>
<dbReference type="Proteomes" id="UP001498476">
    <property type="component" value="Unassembled WGS sequence"/>
</dbReference>
<dbReference type="InterPro" id="IPR007219">
    <property type="entry name" value="XnlR_reg_dom"/>
</dbReference>
<reference evidence="4 5" key="1">
    <citation type="journal article" date="2025" name="Microbiol. Resour. Announc.">
        <title>Draft genome sequences for Neonectria magnoliae and Neonectria punicea, canker pathogens of Liriodendron tulipifera and Acer saccharum in West Virginia.</title>
        <authorList>
            <person name="Petronek H.M."/>
            <person name="Kasson M.T."/>
            <person name="Metheny A.M."/>
            <person name="Stauder C.M."/>
            <person name="Lovett B."/>
            <person name="Lynch S.C."/>
            <person name="Garnas J.R."/>
            <person name="Kasson L.R."/>
            <person name="Stajich J.E."/>
        </authorList>
    </citation>
    <scope>NUCLEOTIDE SEQUENCE [LARGE SCALE GENOMIC DNA]</scope>
    <source>
        <strain evidence="4 5">NRRL 64653</strain>
    </source>
</reference>
<organism evidence="4 5">
    <name type="scientific">Neonectria punicea</name>
    <dbReference type="NCBI Taxonomy" id="979145"/>
    <lineage>
        <taxon>Eukaryota</taxon>
        <taxon>Fungi</taxon>
        <taxon>Dikarya</taxon>
        <taxon>Ascomycota</taxon>
        <taxon>Pezizomycotina</taxon>
        <taxon>Sordariomycetes</taxon>
        <taxon>Hypocreomycetidae</taxon>
        <taxon>Hypocreales</taxon>
        <taxon>Nectriaceae</taxon>
        <taxon>Neonectria</taxon>
    </lineage>
</organism>
<evidence type="ECO:0000259" key="3">
    <source>
        <dbReference type="SMART" id="SM00906"/>
    </source>
</evidence>
<dbReference type="EMBL" id="JAZAVJ010000068">
    <property type="protein sequence ID" value="KAK7416494.1"/>
    <property type="molecule type" value="Genomic_DNA"/>
</dbReference>
<feature type="domain" description="Xylanolytic transcriptional activator regulatory" evidence="3">
    <location>
        <begin position="229"/>
        <end position="302"/>
    </location>
</feature>
<evidence type="ECO:0000256" key="2">
    <source>
        <dbReference type="SAM" id="MobiDB-lite"/>
    </source>
</evidence>
<comment type="caution">
    <text evidence="4">The sequence shown here is derived from an EMBL/GenBank/DDBJ whole genome shotgun (WGS) entry which is preliminary data.</text>
</comment>
<feature type="region of interest" description="Disordered" evidence="2">
    <location>
        <begin position="55"/>
        <end position="74"/>
    </location>
</feature>
<dbReference type="PANTHER" id="PTHR46910:SF5">
    <property type="entry name" value="ZN(II)2CYS6 TRANSCRIPTION FACTOR (EUROFUNG)"/>
    <property type="match status" value="1"/>
</dbReference>
<sequence>MTGQETIESSLFSQAVFAVKFLQTAVANDPQHQVAAEMTSAIDALRDVVEAQKRHNDAYEGSNPFEKPLPPSLSTRDLPLPPLEKVMTCLRMAQGLYRGLTCPSVLSLGINPADFIREHPRVHMQRALEFKSPGHFTEYVVKAYSPGSITDAELIIVHMGLYWFFSKCSSTLKDATVQHEYDAQARVCRDNLEIVLSNLSFHTPTTLDYVHAMYLATLYCLQKSKPVAGWAFISKASLLAQALGLQINNFTTTGSFDENQRNVSLFWALYRLEKAISLRLGRSSTMRDHDITVLWPNAERETLPWYWRIPNIIETASLYGRLFDNIYSPRALSQPVAIRAAHARELSAELKRIMTTSSEFFEQHAQETSHPALEPKLLDFFKHADRASSYSLLTSIYKSIPAGQSSSCPECLSAARTNLQEHVICMTMVADEALQCPLIDFWVNGGLLFSPFIPFNIIFCNIVETSEASDLQHLLQVADILESTSQIPRYSAACAKQLRIFKALHDVARKYVEIKSKTRQDPIIGGDINGLDIETYLSTSVAGPDYFASSTFAIPTPASVGVREQAEGNSEQGLMHLNDQIPGGFGMEGVLSGAELGDWFYRSHQMMRFLDGSSR</sequence>
<evidence type="ECO:0000256" key="1">
    <source>
        <dbReference type="ARBA" id="ARBA00023242"/>
    </source>
</evidence>
<gene>
    <name evidence="4" type="ORF">QQX98_005198</name>
</gene>